<gene>
    <name evidence="3" type="ORF">ACS04_22245</name>
</gene>
<evidence type="ECO:0008006" key="5">
    <source>
        <dbReference type="Google" id="ProtNLM"/>
    </source>
</evidence>
<dbReference type="EMBL" id="LFML01000090">
    <property type="protein sequence ID" value="KMO95686.1"/>
    <property type="molecule type" value="Genomic_DNA"/>
</dbReference>
<reference evidence="3 4" key="1">
    <citation type="submission" date="2015-06" db="EMBL/GenBank/DDBJ databases">
        <title>Recapitulation of the evolution of biosynthetic gene clusters reveals hidden chemical diversity on bacterial genomes.</title>
        <authorList>
            <person name="Cruz-Morales P."/>
            <person name="Martinez-Guerrero C."/>
            <person name="Morales-Escalante M.A."/>
            <person name="Yanez-Guerra L.A."/>
            <person name="Kopp J.F."/>
            <person name="Feldmann J."/>
            <person name="Ramos-Aboites H.E."/>
            <person name="Barona-Gomez F."/>
        </authorList>
    </citation>
    <scope>NUCLEOTIDE SEQUENCE [LARGE SCALE GENOMIC DNA]</scope>
    <source>
        <strain evidence="3 4">ATCC 31245</strain>
    </source>
</reference>
<dbReference type="STRING" id="66430.ACS04_22245"/>
<keyword evidence="2" id="KW-0732">Signal</keyword>
<name>A0A0J7AES0_9ACTN</name>
<accession>A0A0J7AES0</accession>
<evidence type="ECO:0000256" key="2">
    <source>
        <dbReference type="SAM" id="SignalP"/>
    </source>
</evidence>
<dbReference type="AlphaFoldDB" id="A0A0J7AES0"/>
<sequence length="317" mass="32015">MLSRPRLGAAAVAAGLLWAAAVPPATADGPGSGVVCPPRDLDCDITAQDPGKPDAGKPGGGSGKPPFKGGLPTCAIDGQEVPCSTPEMGVFNSADSCYWKQTDGPPGGLPPGFDTGAPPGWKPGDGDGALYLVTCRPSGDGDVRGGIRWSATGPAGGIDVQALAQQAVERLRLEGPDIGIVPRPDGKGLVGMPVWMWNKPGPTRTGPATASASAGSVTVTATATARTVVWSMGDGATVTCTGPGTPYTPDRGKEKSPTCGHMCERTSARAPGGRYPVTATTTWDVMWSGAGQTGTITTTRQSQTSLAIGELQVLNVP</sequence>
<feature type="chain" id="PRO_5005285801" description="ATP/GTP-binding protein" evidence="2">
    <location>
        <begin position="28"/>
        <end position="317"/>
    </location>
</feature>
<dbReference type="Proteomes" id="UP000035932">
    <property type="component" value="Unassembled WGS sequence"/>
</dbReference>
<organism evidence="3 4">
    <name type="scientific">Streptomyces roseus</name>
    <dbReference type="NCBI Taxonomy" id="66430"/>
    <lineage>
        <taxon>Bacteria</taxon>
        <taxon>Bacillati</taxon>
        <taxon>Actinomycetota</taxon>
        <taxon>Actinomycetes</taxon>
        <taxon>Kitasatosporales</taxon>
        <taxon>Streptomycetaceae</taxon>
        <taxon>Streptomyces</taxon>
    </lineage>
</organism>
<evidence type="ECO:0000313" key="4">
    <source>
        <dbReference type="Proteomes" id="UP000035932"/>
    </source>
</evidence>
<dbReference type="PATRIC" id="fig|66430.4.peg.7339"/>
<feature type="signal peptide" evidence="2">
    <location>
        <begin position="1"/>
        <end position="27"/>
    </location>
</feature>
<keyword evidence="4" id="KW-1185">Reference proteome</keyword>
<proteinExistence type="predicted"/>
<evidence type="ECO:0000313" key="3">
    <source>
        <dbReference type="EMBL" id="KMO95686.1"/>
    </source>
</evidence>
<feature type="region of interest" description="Disordered" evidence="1">
    <location>
        <begin position="45"/>
        <end position="68"/>
    </location>
</feature>
<comment type="caution">
    <text evidence="3">The sequence shown here is derived from an EMBL/GenBank/DDBJ whole genome shotgun (WGS) entry which is preliminary data.</text>
</comment>
<protein>
    <recommendedName>
        <fullName evidence="5">ATP/GTP-binding protein</fullName>
    </recommendedName>
</protein>
<evidence type="ECO:0000256" key="1">
    <source>
        <dbReference type="SAM" id="MobiDB-lite"/>
    </source>
</evidence>